<dbReference type="PANTHER" id="PTHR46809:SF2">
    <property type="entry name" value="GH21273P"/>
    <property type="match status" value="1"/>
</dbReference>
<name>A0A397S792_9GLOM</name>
<sequence length="305" mass="35308">MIKFAVKEWAELISDPISFGETDQRSFKHTDLPAVNDKLSLTLRLKLRRHSSDWAVIFQKGTEHFIRTPALFLTANKSALHARFTGNWNRNAGINELGDGLLLNKWYHLTYTLSDPEKRLDIYIDGEWTGFYCIQDVKTQKVAFNDGPLYIGRACHNGFNGEISNVRYFNWRLSPEEVKEDFFHKFQKKPIVYGSRIALVHVSTEKYLSTKGIKYYIGPQNQQYMVVTLCQDINHGDDWLIRRYNSTISYDTGHLMNGDIIGLFHINTNKPALYSHPILLGDGTQEVSCYGEGDEKYNKWRIELI</sequence>
<keyword evidence="2" id="KW-0677">Repeat</keyword>
<evidence type="ECO:0000256" key="1">
    <source>
        <dbReference type="ARBA" id="ARBA00022729"/>
    </source>
</evidence>
<dbReference type="PANTHER" id="PTHR46809">
    <property type="entry name" value="STROMAL CELL-DERIVED FACTOR 2-LIKE PROTEIN"/>
    <property type="match status" value="1"/>
</dbReference>
<feature type="domain" description="MIR" evidence="3">
    <location>
        <begin position="252"/>
        <end position="305"/>
    </location>
</feature>
<proteinExistence type="predicted"/>
<feature type="non-terminal residue" evidence="4">
    <location>
        <position position="305"/>
    </location>
</feature>
<dbReference type="SUPFAM" id="SSF49899">
    <property type="entry name" value="Concanavalin A-like lectins/glucanases"/>
    <property type="match status" value="1"/>
</dbReference>
<organism evidence="4 5">
    <name type="scientific">Glomus cerebriforme</name>
    <dbReference type="NCBI Taxonomy" id="658196"/>
    <lineage>
        <taxon>Eukaryota</taxon>
        <taxon>Fungi</taxon>
        <taxon>Fungi incertae sedis</taxon>
        <taxon>Mucoromycota</taxon>
        <taxon>Glomeromycotina</taxon>
        <taxon>Glomeromycetes</taxon>
        <taxon>Glomerales</taxon>
        <taxon>Glomeraceae</taxon>
        <taxon>Glomus</taxon>
    </lineage>
</organism>
<protein>
    <submittedName>
        <fullName evidence="4">Concanavalin A-like lectin/glucanase domain-containing protein</fullName>
    </submittedName>
</protein>
<keyword evidence="4" id="KW-0430">Lectin</keyword>
<dbReference type="GO" id="GO:0030246">
    <property type="term" value="F:carbohydrate binding"/>
    <property type="evidence" value="ECO:0007669"/>
    <property type="project" value="UniProtKB-KW"/>
</dbReference>
<dbReference type="AlphaFoldDB" id="A0A397S792"/>
<dbReference type="InterPro" id="IPR016093">
    <property type="entry name" value="MIR_motif"/>
</dbReference>
<dbReference type="EMBL" id="QKYT01000809">
    <property type="protein sequence ID" value="RIA81362.1"/>
    <property type="molecule type" value="Genomic_DNA"/>
</dbReference>
<dbReference type="InterPro" id="IPR036300">
    <property type="entry name" value="MIR_dom_sf"/>
</dbReference>
<keyword evidence="5" id="KW-1185">Reference proteome</keyword>
<dbReference type="PROSITE" id="PS50919">
    <property type="entry name" value="MIR"/>
    <property type="match status" value="2"/>
</dbReference>
<dbReference type="OrthoDB" id="5588846at2759"/>
<keyword evidence="1" id="KW-0732">Signal</keyword>
<gene>
    <name evidence="4" type="ORF">C1645_790586</name>
</gene>
<accession>A0A397S792</accession>
<evidence type="ECO:0000313" key="4">
    <source>
        <dbReference type="EMBL" id="RIA81362.1"/>
    </source>
</evidence>
<comment type="caution">
    <text evidence="4">The sequence shown here is derived from an EMBL/GenBank/DDBJ whole genome shotgun (WGS) entry which is preliminary data.</text>
</comment>
<dbReference type="Gene3D" id="2.80.10.50">
    <property type="match status" value="1"/>
</dbReference>
<dbReference type="Pfam" id="PF13385">
    <property type="entry name" value="Laminin_G_3"/>
    <property type="match status" value="1"/>
</dbReference>
<dbReference type="Proteomes" id="UP000265703">
    <property type="component" value="Unassembled WGS sequence"/>
</dbReference>
<dbReference type="SMART" id="SM00472">
    <property type="entry name" value="MIR"/>
    <property type="match status" value="2"/>
</dbReference>
<dbReference type="Gene3D" id="2.60.120.200">
    <property type="match status" value="1"/>
</dbReference>
<dbReference type="InterPro" id="IPR013320">
    <property type="entry name" value="ConA-like_dom_sf"/>
</dbReference>
<evidence type="ECO:0000256" key="2">
    <source>
        <dbReference type="ARBA" id="ARBA00022737"/>
    </source>
</evidence>
<dbReference type="SUPFAM" id="SSF82109">
    <property type="entry name" value="MIR domain"/>
    <property type="match status" value="1"/>
</dbReference>
<evidence type="ECO:0000313" key="5">
    <source>
        <dbReference type="Proteomes" id="UP000265703"/>
    </source>
</evidence>
<evidence type="ECO:0000259" key="3">
    <source>
        <dbReference type="PROSITE" id="PS50919"/>
    </source>
</evidence>
<feature type="domain" description="MIR" evidence="3">
    <location>
        <begin position="188"/>
        <end position="244"/>
    </location>
</feature>
<reference evidence="4 5" key="1">
    <citation type="submission" date="2018-06" db="EMBL/GenBank/DDBJ databases">
        <title>Comparative genomics reveals the genomic features of Rhizophagus irregularis, R. cerebriforme, R. diaphanum and Gigaspora rosea, and their symbiotic lifestyle signature.</title>
        <authorList>
            <person name="Morin E."/>
            <person name="San Clemente H."/>
            <person name="Chen E.C.H."/>
            <person name="De La Providencia I."/>
            <person name="Hainaut M."/>
            <person name="Kuo A."/>
            <person name="Kohler A."/>
            <person name="Murat C."/>
            <person name="Tang N."/>
            <person name="Roy S."/>
            <person name="Loubradou J."/>
            <person name="Henrissat B."/>
            <person name="Grigoriev I.V."/>
            <person name="Corradi N."/>
            <person name="Roux C."/>
            <person name="Martin F.M."/>
        </authorList>
    </citation>
    <scope>NUCLEOTIDE SEQUENCE [LARGE SCALE GENOMIC DNA]</scope>
    <source>
        <strain evidence="4 5">DAOM 227022</strain>
    </source>
</reference>